<dbReference type="Proteomes" id="UP000191153">
    <property type="component" value="Unassembled WGS sequence"/>
</dbReference>
<evidence type="ECO:0000313" key="4">
    <source>
        <dbReference type="EMBL" id="SJZ52552.1"/>
    </source>
</evidence>
<evidence type="ECO:0000313" key="5">
    <source>
        <dbReference type="Proteomes" id="UP000191153"/>
    </source>
</evidence>
<dbReference type="GO" id="GO:0009236">
    <property type="term" value="P:cobalamin biosynthetic process"/>
    <property type="evidence" value="ECO:0007669"/>
    <property type="project" value="UniProtKB-UniPathway"/>
</dbReference>
<proteinExistence type="predicted"/>
<dbReference type="UniPathway" id="UPA00148"/>
<dbReference type="OrthoDB" id="9780707at2"/>
<comment type="pathway">
    <text evidence="1">Cofactor biosynthesis; adenosylcobalamin biosynthesis.</text>
</comment>
<dbReference type="PANTHER" id="PTHR36925:SF1">
    <property type="entry name" value="COBALT-PRECORRIN-6A REDUCTASE"/>
    <property type="match status" value="1"/>
</dbReference>
<keyword evidence="3" id="KW-0560">Oxidoreductase</keyword>
<keyword evidence="2" id="KW-0169">Cobalamin biosynthesis</keyword>
<organism evidence="4 5">
    <name type="scientific">Cetobacterium ceti</name>
    <dbReference type="NCBI Taxonomy" id="180163"/>
    <lineage>
        <taxon>Bacteria</taxon>
        <taxon>Fusobacteriati</taxon>
        <taxon>Fusobacteriota</taxon>
        <taxon>Fusobacteriia</taxon>
        <taxon>Fusobacteriales</taxon>
        <taxon>Fusobacteriaceae</taxon>
        <taxon>Cetobacterium</taxon>
    </lineage>
</organism>
<evidence type="ECO:0000256" key="2">
    <source>
        <dbReference type="ARBA" id="ARBA00022573"/>
    </source>
</evidence>
<dbReference type="NCBIfam" id="TIGR00715">
    <property type="entry name" value="precor6x_red"/>
    <property type="match status" value="1"/>
</dbReference>
<dbReference type="AlphaFoldDB" id="A0A1T4LCN2"/>
<protein>
    <submittedName>
        <fullName evidence="4">Precorrin-6A/cobalt-precorrin-6A reductase</fullName>
    </submittedName>
</protein>
<dbReference type="Pfam" id="PF02571">
    <property type="entry name" value="CbiJ"/>
    <property type="match status" value="1"/>
</dbReference>
<gene>
    <name evidence="4" type="ORF">SAMN02745174_00801</name>
</gene>
<sequence length="245" mass="28246">MIWIIGGTKDSRDFVQLYNQKENLIVTTATEYGGKLLEEFNVKVVTARLTEIEMEKFVEKEKISKVIDLSHPYAVEVSQNAMVASKNKNIDYIRFERENLETEDENNIIFYSVDEIVTYIENLQGNILITLGSNNIEKFQNLKNIGNLYFRILPKWEMIKKAEDCGILPKNIVAMQGPFTYDMNLAMLKQLNIKYMVSKKGGNTGGEREKIEAAKANNTLSILLDRPKIKYPKVYFKIDDLLKNI</sequence>
<dbReference type="PANTHER" id="PTHR36925">
    <property type="entry name" value="COBALT-PRECORRIN-6A REDUCTASE"/>
    <property type="match status" value="1"/>
</dbReference>
<dbReference type="GO" id="GO:0016994">
    <property type="term" value="F:precorrin-6A reductase activity"/>
    <property type="evidence" value="ECO:0007669"/>
    <property type="project" value="InterPro"/>
</dbReference>
<evidence type="ECO:0000256" key="3">
    <source>
        <dbReference type="ARBA" id="ARBA00023002"/>
    </source>
</evidence>
<evidence type="ECO:0000256" key="1">
    <source>
        <dbReference type="ARBA" id="ARBA00004953"/>
    </source>
</evidence>
<keyword evidence="5" id="KW-1185">Reference proteome</keyword>
<name>A0A1T4LCN2_9FUSO</name>
<dbReference type="EMBL" id="FUWX01000006">
    <property type="protein sequence ID" value="SJZ52552.1"/>
    <property type="molecule type" value="Genomic_DNA"/>
</dbReference>
<reference evidence="4 5" key="1">
    <citation type="submission" date="2017-02" db="EMBL/GenBank/DDBJ databases">
        <authorList>
            <person name="Peterson S.W."/>
        </authorList>
    </citation>
    <scope>NUCLEOTIDE SEQUENCE [LARGE SCALE GENOMIC DNA]</scope>
    <source>
        <strain evidence="4 5">ATCC 700028</strain>
    </source>
</reference>
<dbReference type="RefSeq" id="WP_078693338.1">
    <property type="nucleotide sequence ID" value="NZ_FUWX01000006.1"/>
</dbReference>
<accession>A0A1T4LCN2</accession>
<dbReference type="STRING" id="180163.SAMN02745174_00801"/>
<dbReference type="PROSITE" id="PS51014">
    <property type="entry name" value="COBK_CBIJ"/>
    <property type="match status" value="1"/>
</dbReference>
<dbReference type="InterPro" id="IPR003723">
    <property type="entry name" value="Precorrin-6x_reduct"/>
</dbReference>